<proteinExistence type="predicted"/>
<dbReference type="Proteomes" id="UP000244501">
    <property type="component" value="Segment"/>
</dbReference>
<reference evidence="1 2" key="1">
    <citation type="submission" date="2017-12" db="EMBL/GenBank/DDBJ databases">
        <title>Sequencing, genome analysis and host range of a novel Ralstonia phage RsoP1EGY isolated from Egypt.</title>
        <authorList>
            <person name="Ahmad A.A."/>
            <person name="Addy H.S."/>
            <person name="Elhalag K.M."/>
            <person name="Nasr-Eldin M.A."/>
            <person name="Hussien A.S."/>
            <person name="Huang Q."/>
        </authorList>
    </citation>
    <scope>NUCLEOTIDE SEQUENCE [LARGE SCALE GENOMIC DNA]</scope>
</reference>
<keyword evidence="2" id="KW-1185">Reference proteome</keyword>
<dbReference type="Gene3D" id="3.30.40.220">
    <property type="match status" value="1"/>
</dbReference>
<evidence type="ECO:0000313" key="1">
    <source>
        <dbReference type="EMBL" id="AUO78186.1"/>
    </source>
</evidence>
<name>A0A2R2ZGB8_9CAUD</name>
<evidence type="ECO:0000313" key="2">
    <source>
        <dbReference type="Proteomes" id="UP000244501"/>
    </source>
</evidence>
<accession>A0A2R2ZGB8</accession>
<protein>
    <submittedName>
        <fullName evidence="1">Uncharacterized protein</fullName>
    </submittedName>
</protein>
<gene>
    <name evidence="1" type="ORF">RSEGYP2_26</name>
</gene>
<organism evidence="1 2">
    <name type="scientific">Ralstonia phage RsoP1EGY</name>
    <dbReference type="NCBI Taxonomy" id="2070026"/>
    <lineage>
        <taxon>Viruses</taxon>
        <taxon>Duplodnaviria</taxon>
        <taxon>Heunggongvirae</taxon>
        <taxon>Uroviricota</taxon>
        <taxon>Caudoviricetes</taxon>
        <taxon>Autographivirales</taxon>
        <taxon>Gyeongsanvirus</taxon>
        <taxon>Gyeongsanvirus RsoP1EGY</taxon>
    </lineage>
</organism>
<dbReference type="EMBL" id="MG711516">
    <property type="protein sequence ID" value="AUO78186.1"/>
    <property type="molecule type" value="Genomic_DNA"/>
</dbReference>
<sequence>MLKICKRCGECKPFSDFHKAPAGKFKLQSYCKQCKKEYTRDTGANILPSIRQRARKQGVPFSLTKENLPPIPEVCPVLGVPLRRTLGFADDNSPSLDRLIPELGYVPGNVEWMSYRANRIKNDSTYEELERVTAWVRERVSTTHPM</sequence>